<dbReference type="Pfam" id="PF05157">
    <property type="entry name" value="MshEN"/>
    <property type="match status" value="1"/>
</dbReference>
<dbReference type="CDD" id="cd01129">
    <property type="entry name" value="PulE-GspE-like"/>
    <property type="match status" value="1"/>
</dbReference>
<evidence type="ECO:0000259" key="7">
    <source>
        <dbReference type="PROSITE" id="PS51007"/>
    </source>
</evidence>
<dbReference type="Gene3D" id="3.30.450.90">
    <property type="match status" value="1"/>
</dbReference>
<dbReference type="SUPFAM" id="SSF160246">
    <property type="entry name" value="EspE N-terminal domain-like"/>
    <property type="match status" value="1"/>
</dbReference>
<protein>
    <submittedName>
        <fullName evidence="8">GspE/PulE family protein</fullName>
    </submittedName>
</protein>
<dbReference type="GO" id="GO:0005524">
    <property type="term" value="F:ATP binding"/>
    <property type="evidence" value="ECO:0007669"/>
    <property type="project" value="UniProtKB-KW"/>
</dbReference>
<dbReference type="SMART" id="SM00382">
    <property type="entry name" value="AAA"/>
    <property type="match status" value="1"/>
</dbReference>
<dbReference type="SUPFAM" id="SSF52540">
    <property type="entry name" value="P-loop containing nucleoside triphosphate hydrolases"/>
    <property type="match status" value="1"/>
</dbReference>
<evidence type="ECO:0000313" key="8">
    <source>
        <dbReference type="EMBL" id="RDV82083.1"/>
    </source>
</evidence>
<evidence type="ECO:0000313" key="9">
    <source>
        <dbReference type="Proteomes" id="UP000256329"/>
    </source>
</evidence>
<evidence type="ECO:0000256" key="6">
    <source>
        <dbReference type="PROSITE-ProRule" id="PRU00433"/>
    </source>
</evidence>
<accession>A0A3D8P1Y6</accession>
<dbReference type="Gene3D" id="3.40.50.300">
    <property type="entry name" value="P-loop containing nucleotide triphosphate hydrolases"/>
    <property type="match status" value="1"/>
</dbReference>
<evidence type="ECO:0000256" key="4">
    <source>
        <dbReference type="ARBA" id="ARBA00022840"/>
    </source>
</evidence>
<dbReference type="GO" id="GO:0005886">
    <property type="term" value="C:plasma membrane"/>
    <property type="evidence" value="ECO:0007669"/>
    <property type="project" value="TreeGrafter"/>
</dbReference>
<dbReference type="InterPro" id="IPR003593">
    <property type="entry name" value="AAA+_ATPase"/>
</dbReference>
<dbReference type="AlphaFoldDB" id="A0A3D8P1Y6"/>
<evidence type="ECO:0000256" key="5">
    <source>
        <dbReference type="ARBA" id="ARBA00023004"/>
    </source>
</evidence>
<dbReference type="PANTHER" id="PTHR30258:SF2">
    <property type="entry name" value="COMG OPERON PROTEIN 1"/>
    <property type="match status" value="1"/>
</dbReference>
<keyword evidence="9" id="KW-1185">Reference proteome</keyword>
<dbReference type="PANTHER" id="PTHR30258">
    <property type="entry name" value="TYPE II SECRETION SYSTEM PROTEIN GSPE-RELATED"/>
    <property type="match status" value="1"/>
</dbReference>
<dbReference type="InterPro" id="IPR001482">
    <property type="entry name" value="T2SS/T4SS_dom"/>
</dbReference>
<keyword evidence="5 6" id="KW-0408">Iron</keyword>
<dbReference type="FunFam" id="3.40.50.300:FF:000398">
    <property type="entry name" value="Type IV pilus assembly ATPase PilB"/>
    <property type="match status" value="1"/>
</dbReference>
<dbReference type="Gene3D" id="3.30.300.160">
    <property type="entry name" value="Type II secretion system, protein E, N-terminal domain"/>
    <property type="match status" value="1"/>
</dbReference>
<dbReference type="InterPro" id="IPR007831">
    <property type="entry name" value="T2SS_GspE_N"/>
</dbReference>
<dbReference type="InterPro" id="IPR027417">
    <property type="entry name" value="P-loop_NTPase"/>
</dbReference>
<keyword evidence="4" id="KW-0067">ATP-binding</keyword>
<comment type="caution">
    <text evidence="8">The sequence shown here is derived from an EMBL/GenBank/DDBJ whole genome shotgun (WGS) entry which is preliminary data.</text>
</comment>
<dbReference type="GO" id="GO:0016887">
    <property type="term" value="F:ATP hydrolysis activity"/>
    <property type="evidence" value="ECO:0007669"/>
    <property type="project" value="TreeGrafter"/>
</dbReference>
<dbReference type="Proteomes" id="UP000256329">
    <property type="component" value="Unassembled WGS sequence"/>
</dbReference>
<dbReference type="Pfam" id="PF00437">
    <property type="entry name" value="T2SSE"/>
    <property type="match status" value="1"/>
</dbReference>
<dbReference type="GO" id="GO:0046872">
    <property type="term" value="F:metal ion binding"/>
    <property type="evidence" value="ECO:0007669"/>
    <property type="project" value="UniProtKB-KW"/>
</dbReference>
<name>A0A3D8P1Y6_9THEO</name>
<dbReference type="EMBL" id="QSLN01000013">
    <property type="protein sequence ID" value="RDV82083.1"/>
    <property type="molecule type" value="Genomic_DNA"/>
</dbReference>
<dbReference type="GO" id="GO:0020037">
    <property type="term" value="F:heme binding"/>
    <property type="evidence" value="ECO:0007669"/>
    <property type="project" value="InterPro"/>
</dbReference>
<gene>
    <name evidence="8" type="ORF">DXX99_08460</name>
</gene>
<proteinExistence type="inferred from homology"/>
<evidence type="ECO:0000256" key="2">
    <source>
        <dbReference type="ARBA" id="ARBA00022723"/>
    </source>
</evidence>
<keyword evidence="6" id="KW-0349">Heme</keyword>
<reference evidence="8 9" key="1">
    <citation type="submission" date="2018-08" db="EMBL/GenBank/DDBJ databases">
        <title>Form III RuBisCO-mediated autotrophy in Thermodesulfobium bacteria.</title>
        <authorList>
            <person name="Toshchakov S.V."/>
            <person name="Kublanov I.V."/>
            <person name="Frolov E."/>
            <person name="Bonch-Osmolovskaya E.A."/>
            <person name="Tourova T.P."/>
            <person name="Chernych N.A."/>
            <person name="Lebedinsky A.V."/>
        </authorList>
    </citation>
    <scope>NUCLEOTIDE SEQUENCE [LARGE SCALE GENOMIC DNA]</scope>
    <source>
        <strain evidence="8 9">SR</strain>
    </source>
</reference>
<dbReference type="PROSITE" id="PS00662">
    <property type="entry name" value="T2SP_E"/>
    <property type="match status" value="1"/>
</dbReference>
<evidence type="ECO:0000256" key="3">
    <source>
        <dbReference type="ARBA" id="ARBA00022741"/>
    </source>
</evidence>
<dbReference type="OrthoDB" id="9808272at2"/>
<feature type="domain" description="Cytochrome c" evidence="7">
    <location>
        <begin position="450"/>
        <end position="537"/>
    </location>
</feature>
<sequence length="537" mass="59567">MARSRLGEFLVSSGAIKQEELMAALRLQRGTNKRLEEVLLEQGFLQEDRFVELLSRFYGLPVFSPDRVQITPELLQLVPAALVRRYDLYPVRLEDNELFLACRGEVAPGVVENLRRLTGKNVRLVLMRPSELEEVRKLVLGEEQEAEPAEGGSVAQLLDALLIKAINLGASDVHLEPEPDHLKVRFRIDGLLRPVEQLPLDLFPALVSRIKVLGGMNIAEKRAPQDGGFVFRPAENGRATNVRVSVLPSVRGEKVVMRLLPSQEKIMELKDLGMTEELLENFRQLLALPHGLILVTGPTGSGKTFTLYAALKYLRRPEVNIITVEDPVELQMEGITQVQVDYASKKLTFSDALRAIVRQDPDIIMVGEIRDGETAQLSLQAALTGHLVLSTLHTNDAVSAVERLADMGCERYLVAAALRGVLAQRLVRTICSRCRAKVKPSLAELLALGLDPEAGEEFYAGRGCVYCHQTGYRGRTGIFELLVVDEELQKRIASGADTMTLKELVAGRMKTMRQDGLEKARKGITTLAEVIRVTMSL</sequence>
<organism evidence="8 9">
    <name type="scientific">Ammonifex thiophilus</name>
    <dbReference type="NCBI Taxonomy" id="444093"/>
    <lineage>
        <taxon>Bacteria</taxon>
        <taxon>Bacillati</taxon>
        <taxon>Bacillota</taxon>
        <taxon>Clostridia</taxon>
        <taxon>Thermoanaerobacterales</taxon>
        <taxon>Thermoanaerobacteraceae</taxon>
        <taxon>Ammonifex</taxon>
    </lineage>
</organism>
<keyword evidence="3" id="KW-0547">Nucleotide-binding</keyword>
<dbReference type="InterPro" id="IPR009056">
    <property type="entry name" value="Cyt_c-like_dom"/>
</dbReference>
<comment type="similarity">
    <text evidence="1">Belongs to the GSP E family.</text>
</comment>
<dbReference type="GO" id="GO:0009055">
    <property type="term" value="F:electron transfer activity"/>
    <property type="evidence" value="ECO:0007669"/>
    <property type="project" value="InterPro"/>
</dbReference>
<evidence type="ECO:0000256" key="1">
    <source>
        <dbReference type="ARBA" id="ARBA00006611"/>
    </source>
</evidence>
<dbReference type="InterPro" id="IPR037257">
    <property type="entry name" value="T2SS_E_N_sf"/>
</dbReference>
<dbReference type="PROSITE" id="PS51007">
    <property type="entry name" value="CYTC"/>
    <property type="match status" value="1"/>
</dbReference>
<keyword evidence="2 6" id="KW-0479">Metal-binding</keyword>